<feature type="compositionally biased region" description="Low complexity" evidence="11">
    <location>
        <begin position="311"/>
        <end position="331"/>
    </location>
</feature>
<evidence type="ECO:0000256" key="3">
    <source>
        <dbReference type="ARBA" id="ARBA00022527"/>
    </source>
</evidence>
<comment type="similarity">
    <text evidence="1">Belongs to the protein kinase superfamily. STE Ser/Thr protein kinase family. STE20 subfamily.</text>
</comment>
<feature type="compositionally biased region" description="Gly residues" evidence="11">
    <location>
        <begin position="634"/>
        <end position="643"/>
    </location>
</feature>
<feature type="region of interest" description="Disordered" evidence="11">
    <location>
        <begin position="273"/>
        <end position="348"/>
    </location>
</feature>
<keyword evidence="3" id="KW-0723">Serine/threonine-protein kinase</keyword>
<dbReference type="PROSITE" id="PS00107">
    <property type="entry name" value="PROTEIN_KINASE_ATP"/>
    <property type="match status" value="1"/>
</dbReference>
<dbReference type="GO" id="GO:0004674">
    <property type="term" value="F:protein serine/threonine kinase activity"/>
    <property type="evidence" value="ECO:0007669"/>
    <property type="project" value="UniProtKB-KW"/>
</dbReference>
<dbReference type="PANTHER" id="PTHR48012:SF10">
    <property type="entry name" value="FI20177P1"/>
    <property type="match status" value="1"/>
</dbReference>
<feature type="compositionally biased region" description="Acidic residues" evidence="11">
    <location>
        <begin position="459"/>
        <end position="477"/>
    </location>
</feature>
<evidence type="ECO:0000256" key="5">
    <source>
        <dbReference type="ARBA" id="ARBA00022741"/>
    </source>
</evidence>
<dbReference type="InterPro" id="IPR011009">
    <property type="entry name" value="Kinase-like_dom_sf"/>
</dbReference>
<reference evidence="13" key="1">
    <citation type="submission" date="2013-04" db="EMBL/GenBank/DDBJ databases">
        <title>The Genome Sequence of Fonticula alba ATCC 38817.</title>
        <authorList>
            <consortium name="The Broad Institute Genomics Platform"/>
            <person name="Russ C."/>
            <person name="Cuomo C."/>
            <person name="Burger G."/>
            <person name="Gray M.W."/>
            <person name="Holland P.W.H."/>
            <person name="King N."/>
            <person name="Lang F.B.F."/>
            <person name="Roger A.J."/>
            <person name="Ruiz-Trillo I."/>
            <person name="Brown M."/>
            <person name="Walker B."/>
            <person name="Young S."/>
            <person name="Zeng Q."/>
            <person name="Gargeya S."/>
            <person name="Fitzgerald M."/>
            <person name="Haas B."/>
            <person name="Abouelleil A."/>
            <person name="Allen A.W."/>
            <person name="Alvarado L."/>
            <person name="Arachchi H.M."/>
            <person name="Berlin A.M."/>
            <person name="Chapman S.B."/>
            <person name="Gainer-Dewar J."/>
            <person name="Goldberg J."/>
            <person name="Griggs A."/>
            <person name="Gujja S."/>
            <person name="Hansen M."/>
            <person name="Howarth C."/>
            <person name="Imamovic A."/>
            <person name="Ireland A."/>
            <person name="Larimer J."/>
            <person name="McCowan C."/>
            <person name="Murphy C."/>
            <person name="Pearson M."/>
            <person name="Poon T.W."/>
            <person name="Priest M."/>
            <person name="Roberts A."/>
            <person name="Saif S."/>
            <person name="Shea T."/>
            <person name="Sisk P."/>
            <person name="Sykes S."/>
            <person name="Wortman J."/>
            <person name="Nusbaum C."/>
            <person name="Birren B."/>
        </authorList>
    </citation>
    <scope>NUCLEOTIDE SEQUENCE [LARGE SCALE GENOMIC DNA]</scope>
    <source>
        <strain evidence="13">ATCC 38817</strain>
    </source>
</reference>
<dbReference type="EMBL" id="KB932214">
    <property type="protein sequence ID" value="KCV67670.1"/>
    <property type="molecule type" value="Genomic_DNA"/>
</dbReference>
<dbReference type="eggNOG" id="KOG0574">
    <property type="taxonomic scope" value="Eukaryota"/>
</dbReference>
<protein>
    <recommendedName>
        <fullName evidence="2">non-specific serine/threonine protein kinase</fullName>
        <ecNumber evidence="2">2.7.11.1</ecNumber>
    </recommendedName>
</protein>
<sequence length="1031" mass="103111">MGRPLDSPLTPPGAGVVPLSQFRLSERDLESSPRHVFEMMERLGKGSFGVVNKARHLATGHIVAVKRVTLDNSPAAEAERVAVLNEVECMRALDSPFVVRFFGHFVRAKRLWIAMEYCAVGSIQEAMNIAQEPLTELQVALICKDVLGGLAYLHSRGNIHRDVKAGNIVMTSDGYCKLVDFGVSGQLTASTMRRHTLTGTPCWIAPEVVTEDGGYDVRADIWSLGITVLEMAEGRAPNAGINPMLHPFIKSTPGNGRAVLAEFALQVIELKDMQKAGGSSRRTPRADGGGRRSASSSSADSGTIMSGPSRGGEATSSPSPSPSPSSSRSNSHGGGGGGGGGCGSAANSIDPSDIASLLRQDATGLTSPRRGRRSLVSSGIFDSVPTMGGTPGGSPGGGPVGSPAGPMSGRGTSARSIAAALPWVGEEAAAPAGTIRRPGPGGATSPLVSSPDLGASSDAGEDSDSLDDGLSDGDEHDGEAGEHSLGTMRFSDSTFVYRGSDSSGSGSGSDSDGPGGPFDASGTVRFSDSTFVYRGSDSSGSGSGSDSDGPGGPFDASGTVRFSDSTFVYRGSDSDGSGSEHDSDGPGGPFDASGTVRFSDSTFVYRGSDSDGSGSEHEGAGRAGAGTVYVGSPRGTGAGGAGLAGLSLGHSCSEDSLSDSSDSGESSDGDGDFGASGTVRFSDSTFVYRGGDSDASDDSLSDEDGSDDDHGGAGHGGGSATMRFSDSTFVYRGSDTDTSADSLSDEDADEARGQAHHGLGTMRYSDSTFVIRGSDSETPSTEDDDGPDGSHDDLAPGSTDTMRMYDRPSGRPAGRFVSGSDDDGSSSSSSSSSSTSSPAAESDDGHGDGHQARGGGAAAAAAGTVRMMARPGPALHVNTDVLCVATTTAAAARQAGASRSAPPTAMGFQSTGQGALLSAGGGGGGGVGATASSAGDHPAGSIATEPVNYAQTRAMFDNLARSSSGGDPALSSPPPPMTPQSPGFGGFPRRAPGGEYHPAALAAKPPSITSAPVSPVPPSVGGGGGGGGGEH</sequence>
<feature type="compositionally biased region" description="Gly residues" evidence="11">
    <location>
        <begin position="919"/>
        <end position="928"/>
    </location>
</feature>
<evidence type="ECO:0000256" key="8">
    <source>
        <dbReference type="ARBA" id="ARBA00047899"/>
    </source>
</evidence>
<feature type="region of interest" description="Disordered" evidence="11">
    <location>
        <begin position="917"/>
        <end position="942"/>
    </location>
</feature>
<dbReference type="EC" id="2.7.11.1" evidence="2"/>
<evidence type="ECO:0000256" key="2">
    <source>
        <dbReference type="ARBA" id="ARBA00012513"/>
    </source>
</evidence>
<dbReference type="GO" id="GO:0005737">
    <property type="term" value="C:cytoplasm"/>
    <property type="evidence" value="ECO:0007669"/>
    <property type="project" value="TreeGrafter"/>
</dbReference>
<dbReference type="SUPFAM" id="SSF56112">
    <property type="entry name" value="Protein kinase-like (PK-like)"/>
    <property type="match status" value="1"/>
</dbReference>
<evidence type="ECO:0000256" key="10">
    <source>
        <dbReference type="PROSITE-ProRule" id="PRU10141"/>
    </source>
</evidence>
<comment type="catalytic activity">
    <reaction evidence="8">
        <text>L-threonyl-[protein] + ATP = O-phospho-L-threonyl-[protein] + ADP + H(+)</text>
        <dbReference type="Rhea" id="RHEA:46608"/>
        <dbReference type="Rhea" id="RHEA-COMP:11060"/>
        <dbReference type="Rhea" id="RHEA-COMP:11605"/>
        <dbReference type="ChEBI" id="CHEBI:15378"/>
        <dbReference type="ChEBI" id="CHEBI:30013"/>
        <dbReference type="ChEBI" id="CHEBI:30616"/>
        <dbReference type="ChEBI" id="CHEBI:61977"/>
        <dbReference type="ChEBI" id="CHEBI:456216"/>
        <dbReference type="EC" id="2.7.11.1"/>
    </reaction>
</comment>
<feature type="compositionally biased region" description="Low complexity" evidence="11">
    <location>
        <begin position="535"/>
        <end position="558"/>
    </location>
</feature>
<evidence type="ECO:0000256" key="1">
    <source>
        <dbReference type="ARBA" id="ARBA00008874"/>
    </source>
</evidence>
<dbReference type="RefSeq" id="XP_009497854.1">
    <property type="nucleotide sequence ID" value="XM_009499579.1"/>
</dbReference>
<feature type="compositionally biased region" description="Low complexity" evidence="11">
    <location>
        <begin position="499"/>
        <end position="522"/>
    </location>
</feature>
<proteinExistence type="inferred from homology"/>
<dbReference type="InterPro" id="IPR000719">
    <property type="entry name" value="Prot_kinase_dom"/>
</dbReference>
<keyword evidence="7 10" id="KW-0067">ATP-binding</keyword>
<dbReference type="InterPro" id="IPR050629">
    <property type="entry name" value="STE20/SPS1-PAK"/>
</dbReference>
<name>A0A058Z091_FONAL</name>
<keyword evidence="5 10" id="KW-0547">Nucleotide-binding</keyword>
<dbReference type="InterPro" id="IPR017441">
    <property type="entry name" value="Protein_kinase_ATP_BS"/>
</dbReference>
<evidence type="ECO:0000313" key="14">
    <source>
        <dbReference type="Proteomes" id="UP000030693"/>
    </source>
</evidence>
<keyword evidence="6 13" id="KW-0418">Kinase</keyword>
<dbReference type="Gene3D" id="1.10.510.10">
    <property type="entry name" value="Transferase(Phosphotransferase) domain 1"/>
    <property type="match status" value="1"/>
</dbReference>
<gene>
    <name evidence="13" type="ORF">H696_05780</name>
</gene>
<feature type="compositionally biased region" description="Low complexity" evidence="11">
    <location>
        <begin position="825"/>
        <end position="837"/>
    </location>
</feature>
<feature type="compositionally biased region" description="Gly residues" evidence="11">
    <location>
        <begin position="1020"/>
        <end position="1031"/>
    </location>
</feature>
<dbReference type="OMA" id="ICERADQ"/>
<dbReference type="AlphaFoldDB" id="A0A058Z091"/>
<evidence type="ECO:0000313" key="13">
    <source>
        <dbReference type="EMBL" id="KCV67670.1"/>
    </source>
</evidence>
<evidence type="ECO:0000256" key="11">
    <source>
        <dbReference type="SAM" id="MobiDB-lite"/>
    </source>
</evidence>
<dbReference type="PANTHER" id="PTHR48012">
    <property type="entry name" value="STERILE20-LIKE KINASE, ISOFORM B-RELATED"/>
    <property type="match status" value="1"/>
</dbReference>
<evidence type="ECO:0000256" key="6">
    <source>
        <dbReference type="ARBA" id="ARBA00022777"/>
    </source>
</evidence>
<feature type="compositionally biased region" description="Gly residues" evidence="11">
    <location>
        <begin position="332"/>
        <end position="343"/>
    </location>
</feature>
<keyword evidence="4" id="KW-0808">Transferase</keyword>
<feature type="compositionally biased region" description="Low complexity" evidence="11">
    <location>
        <begin position="644"/>
        <end position="664"/>
    </location>
</feature>
<feature type="domain" description="Protein kinase" evidence="12">
    <location>
        <begin position="37"/>
        <end position="381"/>
    </location>
</feature>
<dbReference type="Proteomes" id="UP000030693">
    <property type="component" value="Unassembled WGS sequence"/>
</dbReference>
<feature type="compositionally biased region" description="Low complexity" evidence="11">
    <location>
        <begin position="292"/>
        <end position="302"/>
    </location>
</feature>
<dbReference type="GO" id="GO:0005524">
    <property type="term" value="F:ATP binding"/>
    <property type="evidence" value="ECO:0007669"/>
    <property type="project" value="UniProtKB-UniRule"/>
</dbReference>
<feature type="region of interest" description="Disordered" evidence="11">
    <location>
        <begin position="430"/>
        <end position="859"/>
    </location>
</feature>
<dbReference type="SMART" id="SM00220">
    <property type="entry name" value="S_TKc"/>
    <property type="match status" value="1"/>
</dbReference>
<accession>A0A058Z091</accession>
<keyword evidence="14" id="KW-1185">Reference proteome</keyword>
<feature type="compositionally biased region" description="Gly residues" evidence="11">
    <location>
        <begin position="389"/>
        <end position="400"/>
    </location>
</feature>
<dbReference type="PROSITE" id="PS50011">
    <property type="entry name" value="PROTEIN_KINASE_DOM"/>
    <property type="match status" value="1"/>
</dbReference>
<dbReference type="OrthoDB" id="8693905at2759"/>
<feature type="binding site" evidence="10">
    <location>
        <position position="66"/>
    </location>
    <ligand>
        <name>ATP</name>
        <dbReference type="ChEBI" id="CHEBI:30616"/>
    </ligand>
</feature>
<feature type="compositionally biased region" description="Acidic residues" evidence="11">
    <location>
        <begin position="694"/>
        <end position="707"/>
    </location>
</feature>
<evidence type="ECO:0000256" key="7">
    <source>
        <dbReference type="ARBA" id="ARBA00022840"/>
    </source>
</evidence>
<evidence type="ECO:0000256" key="4">
    <source>
        <dbReference type="ARBA" id="ARBA00022679"/>
    </source>
</evidence>
<dbReference type="FunFam" id="3.30.200.20:FF:000040">
    <property type="entry name" value="Dual specificity mitogen-activated protein kinase kinase"/>
    <property type="match status" value="1"/>
</dbReference>
<dbReference type="Pfam" id="PF00069">
    <property type="entry name" value="Pkinase"/>
    <property type="match status" value="1"/>
</dbReference>
<organism evidence="13">
    <name type="scientific">Fonticula alba</name>
    <name type="common">Slime mold</name>
    <dbReference type="NCBI Taxonomy" id="691883"/>
    <lineage>
        <taxon>Eukaryota</taxon>
        <taxon>Rotosphaerida</taxon>
        <taxon>Fonticulaceae</taxon>
        <taxon>Fonticula</taxon>
    </lineage>
</organism>
<evidence type="ECO:0000259" key="12">
    <source>
        <dbReference type="PROSITE" id="PS50011"/>
    </source>
</evidence>
<feature type="region of interest" description="Disordered" evidence="11">
    <location>
        <begin position="959"/>
        <end position="1031"/>
    </location>
</feature>
<dbReference type="GeneID" id="20530505"/>
<comment type="catalytic activity">
    <reaction evidence="9">
        <text>L-seryl-[protein] + ATP = O-phospho-L-seryl-[protein] + ADP + H(+)</text>
        <dbReference type="Rhea" id="RHEA:17989"/>
        <dbReference type="Rhea" id="RHEA-COMP:9863"/>
        <dbReference type="Rhea" id="RHEA-COMP:11604"/>
        <dbReference type="ChEBI" id="CHEBI:15378"/>
        <dbReference type="ChEBI" id="CHEBI:29999"/>
        <dbReference type="ChEBI" id="CHEBI:30616"/>
        <dbReference type="ChEBI" id="CHEBI:83421"/>
        <dbReference type="ChEBI" id="CHEBI:456216"/>
        <dbReference type="EC" id="2.7.11.1"/>
    </reaction>
</comment>
<dbReference type="STRING" id="691883.A0A058Z091"/>
<feature type="region of interest" description="Disordered" evidence="11">
    <location>
        <begin position="362"/>
        <end position="414"/>
    </location>
</feature>
<evidence type="ECO:0000256" key="9">
    <source>
        <dbReference type="ARBA" id="ARBA00048679"/>
    </source>
</evidence>